<reference evidence="4" key="1">
    <citation type="journal article" date="2017" name="Science">
        <title>Giant viruses with an expanded complement of translation system components.</title>
        <authorList>
            <person name="Schulz F."/>
            <person name="Yutin N."/>
            <person name="Ivanova N.N."/>
            <person name="Ortega D.R."/>
            <person name="Lee T.K."/>
            <person name="Vierheilig J."/>
            <person name="Daims H."/>
            <person name="Horn M."/>
            <person name="Wagner M."/>
            <person name="Jensen G.J."/>
            <person name="Kyrpides N.C."/>
            <person name="Koonin E.V."/>
            <person name="Woyke T."/>
        </authorList>
    </citation>
    <scope>NUCLEOTIDE SEQUENCE</scope>
    <source>
        <strain evidence="4">ILV1</strain>
    </source>
</reference>
<feature type="transmembrane region" description="Helical" evidence="2">
    <location>
        <begin position="88"/>
        <end position="113"/>
    </location>
</feature>
<dbReference type="Gene3D" id="1.20.5.110">
    <property type="match status" value="1"/>
</dbReference>
<keyword evidence="2" id="KW-0472">Membrane</keyword>
<keyword evidence="2" id="KW-1133">Transmembrane helix</keyword>
<feature type="domain" description="T-SNARE coiled-coil homology" evidence="3">
    <location>
        <begin position="13"/>
        <end position="75"/>
    </location>
</feature>
<evidence type="ECO:0000259" key="3">
    <source>
        <dbReference type="PROSITE" id="PS50192"/>
    </source>
</evidence>
<dbReference type="EMBL" id="KY684085">
    <property type="protein sequence ID" value="ARF09520.1"/>
    <property type="molecule type" value="Genomic_DNA"/>
</dbReference>
<dbReference type="PROSITE" id="PS50192">
    <property type="entry name" value="T_SNARE"/>
    <property type="match status" value="1"/>
</dbReference>
<keyword evidence="1" id="KW-0175">Coiled coil</keyword>
<evidence type="ECO:0000256" key="2">
    <source>
        <dbReference type="SAM" id="Phobius"/>
    </source>
</evidence>
<proteinExistence type="predicted"/>
<protein>
    <recommendedName>
        <fullName evidence="3">t-SNARE coiled-coil homology domain-containing protein</fullName>
    </recommendedName>
</protein>
<name>A0A1V0SCR9_9VIRU</name>
<accession>A0A1V0SCR9</accession>
<dbReference type="InterPro" id="IPR000727">
    <property type="entry name" value="T_SNARE_dom"/>
</dbReference>
<gene>
    <name evidence="4" type="ORF">Indivirus_1_143</name>
</gene>
<evidence type="ECO:0000256" key="1">
    <source>
        <dbReference type="SAM" id="Coils"/>
    </source>
</evidence>
<evidence type="ECO:0000313" key="4">
    <source>
        <dbReference type="EMBL" id="ARF09520.1"/>
    </source>
</evidence>
<keyword evidence="2" id="KW-0812">Transmembrane</keyword>
<dbReference type="SUPFAM" id="SSF58038">
    <property type="entry name" value="SNARE fusion complex"/>
    <property type="match status" value="1"/>
</dbReference>
<feature type="coiled-coil region" evidence="1">
    <location>
        <begin position="9"/>
        <end position="43"/>
    </location>
</feature>
<sequence>MQANLLENINVDELLIKERNEEIKSLEEELINLRDSMKILASMIDDQGEIIDIVEKKIEETAITTEETVKIIEKIPNKKDIIIRNVKIVSGVIIGGAILGGIGSIFGIIPAVICAGIGSSSGAIVGYTTSFLKI</sequence>
<organism evidence="4">
    <name type="scientific">Indivirus ILV1</name>
    <dbReference type="NCBI Taxonomy" id="1977633"/>
    <lineage>
        <taxon>Viruses</taxon>
        <taxon>Varidnaviria</taxon>
        <taxon>Bamfordvirae</taxon>
        <taxon>Nucleocytoviricota</taxon>
        <taxon>Megaviricetes</taxon>
        <taxon>Imitervirales</taxon>
        <taxon>Mimiviridae</taxon>
        <taxon>Klosneuvirinae</taxon>
        <taxon>Indivirus</taxon>
    </lineage>
</organism>